<keyword evidence="3" id="KW-1185">Reference proteome</keyword>
<sequence length="346" mass="39358">MTAKRVVSWPGRGGDLNPFIETFVDSLEQAGCEVVGINNFPTLEFPSDTDAFVIHWPQFIYANAFGYAAKLRTLLQFIHQLRDLKKSGIQIIWLCHDLTPHDWNTMRWQLLWWPTIRGLFLLADGVIALSPGTCSKIERQYSRWIRGKLTWAWHPWYEDVLVEDERALRTRVDLGIDDNTKLIGFFGQLRAQKGVADLVTAFQKLDAPEVHLLIAGAPFKSAPEVSEMVEAAAREDTRIHIILRELEDDEVKCIVAASDLCVFPYRQYTHSGAMIYSLSANRRILTPRTCFSEGLEELHPQWVVLYDGNLNEQILADAAKRPRPTEMIDLASFSPTLLAAKVMAFT</sequence>
<dbReference type="RefSeq" id="WP_101518685.1">
    <property type="nucleotide sequence ID" value="NZ_PKUS01000027.1"/>
</dbReference>
<comment type="caution">
    <text evidence="2">The sequence shown here is derived from an EMBL/GenBank/DDBJ whole genome shotgun (WGS) entry which is preliminary data.</text>
</comment>
<keyword evidence="1" id="KW-0808">Transferase</keyword>
<dbReference type="GO" id="GO:0016757">
    <property type="term" value="F:glycosyltransferase activity"/>
    <property type="evidence" value="ECO:0007669"/>
    <property type="project" value="TreeGrafter"/>
</dbReference>
<dbReference type="AlphaFoldDB" id="A0A2N5WZA7"/>
<dbReference type="PANTHER" id="PTHR46401">
    <property type="entry name" value="GLYCOSYLTRANSFERASE WBBK-RELATED"/>
    <property type="match status" value="1"/>
</dbReference>
<dbReference type="Proteomes" id="UP000235005">
    <property type="component" value="Unassembled WGS sequence"/>
</dbReference>
<dbReference type="SUPFAM" id="SSF53756">
    <property type="entry name" value="UDP-Glycosyltransferase/glycogen phosphorylase"/>
    <property type="match status" value="1"/>
</dbReference>
<evidence type="ECO:0000313" key="3">
    <source>
        <dbReference type="Proteomes" id="UP000235005"/>
    </source>
</evidence>
<accession>A0A2N5WZA7</accession>
<gene>
    <name evidence="2" type="ORF">C0039_16220</name>
</gene>
<dbReference type="Pfam" id="PF13692">
    <property type="entry name" value="Glyco_trans_1_4"/>
    <property type="match status" value="1"/>
</dbReference>
<dbReference type="OrthoDB" id="9777346at2"/>
<proteinExistence type="predicted"/>
<reference evidence="2 3" key="1">
    <citation type="submission" date="2018-01" db="EMBL/GenBank/DDBJ databases">
        <title>The draft genome sequence of Halioglobus lutimaris HF004.</title>
        <authorList>
            <person name="Du Z.-J."/>
            <person name="Shi M.-J."/>
        </authorList>
    </citation>
    <scope>NUCLEOTIDE SEQUENCE [LARGE SCALE GENOMIC DNA]</scope>
    <source>
        <strain evidence="2 3">HF004</strain>
    </source>
</reference>
<dbReference type="EMBL" id="PKUS01000027">
    <property type="protein sequence ID" value="PLW67581.1"/>
    <property type="molecule type" value="Genomic_DNA"/>
</dbReference>
<dbReference type="PANTHER" id="PTHR46401:SF2">
    <property type="entry name" value="GLYCOSYLTRANSFERASE WBBK-RELATED"/>
    <property type="match status" value="1"/>
</dbReference>
<protein>
    <submittedName>
        <fullName evidence="2">Uncharacterized protein</fullName>
    </submittedName>
</protein>
<organism evidence="2 3">
    <name type="scientific">Pseudohalioglobus lutimaris</name>
    <dbReference type="NCBI Taxonomy" id="1737061"/>
    <lineage>
        <taxon>Bacteria</taxon>
        <taxon>Pseudomonadati</taxon>
        <taxon>Pseudomonadota</taxon>
        <taxon>Gammaproteobacteria</taxon>
        <taxon>Cellvibrionales</taxon>
        <taxon>Halieaceae</taxon>
        <taxon>Pseudohalioglobus</taxon>
    </lineage>
</organism>
<dbReference type="GO" id="GO:0009103">
    <property type="term" value="P:lipopolysaccharide biosynthetic process"/>
    <property type="evidence" value="ECO:0007669"/>
    <property type="project" value="TreeGrafter"/>
</dbReference>
<dbReference type="Gene3D" id="3.40.50.2000">
    <property type="entry name" value="Glycogen Phosphorylase B"/>
    <property type="match status" value="1"/>
</dbReference>
<name>A0A2N5WZA7_9GAMM</name>
<evidence type="ECO:0000256" key="1">
    <source>
        <dbReference type="ARBA" id="ARBA00022679"/>
    </source>
</evidence>
<evidence type="ECO:0000313" key="2">
    <source>
        <dbReference type="EMBL" id="PLW67581.1"/>
    </source>
</evidence>